<evidence type="ECO:0000259" key="2">
    <source>
        <dbReference type="Pfam" id="PF20152"/>
    </source>
</evidence>
<evidence type="ECO:0000313" key="3">
    <source>
        <dbReference type="EMBL" id="KAF9510114.1"/>
    </source>
</evidence>
<dbReference type="EMBL" id="MU129023">
    <property type="protein sequence ID" value="KAF9510114.1"/>
    <property type="molecule type" value="Genomic_DNA"/>
</dbReference>
<accession>A0A9P6DT24</accession>
<proteinExistence type="predicted"/>
<comment type="caution">
    <text evidence="3">The sequence shown here is derived from an EMBL/GenBank/DDBJ whole genome shotgun (WGS) entry which is preliminary data.</text>
</comment>
<reference evidence="3" key="1">
    <citation type="journal article" date="2020" name="Nat. Commun.">
        <title>Large-scale genome sequencing of mycorrhizal fungi provides insights into the early evolution of symbiotic traits.</title>
        <authorList>
            <person name="Miyauchi S."/>
            <person name="Kiss E."/>
            <person name="Kuo A."/>
            <person name="Drula E."/>
            <person name="Kohler A."/>
            <person name="Sanchez-Garcia M."/>
            <person name="Morin E."/>
            <person name="Andreopoulos B."/>
            <person name="Barry K.W."/>
            <person name="Bonito G."/>
            <person name="Buee M."/>
            <person name="Carver A."/>
            <person name="Chen C."/>
            <person name="Cichocki N."/>
            <person name="Clum A."/>
            <person name="Culley D."/>
            <person name="Crous P.W."/>
            <person name="Fauchery L."/>
            <person name="Girlanda M."/>
            <person name="Hayes R.D."/>
            <person name="Keri Z."/>
            <person name="LaButti K."/>
            <person name="Lipzen A."/>
            <person name="Lombard V."/>
            <person name="Magnuson J."/>
            <person name="Maillard F."/>
            <person name="Murat C."/>
            <person name="Nolan M."/>
            <person name="Ohm R.A."/>
            <person name="Pangilinan J."/>
            <person name="Pereira M.F."/>
            <person name="Perotto S."/>
            <person name="Peter M."/>
            <person name="Pfister S."/>
            <person name="Riley R."/>
            <person name="Sitrit Y."/>
            <person name="Stielow J.B."/>
            <person name="Szollosi G."/>
            <person name="Zifcakova L."/>
            <person name="Stursova M."/>
            <person name="Spatafora J.W."/>
            <person name="Tedersoo L."/>
            <person name="Vaario L.M."/>
            <person name="Yamada A."/>
            <person name="Yan M."/>
            <person name="Wang P."/>
            <person name="Xu J."/>
            <person name="Bruns T."/>
            <person name="Baldrian P."/>
            <person name="Vilgalys R."/>
            <person name="Dunand C."/>
            <person name="Henrissat B."/>
            <person name="Grigoriev I.V."/>
            <person name="Hibbett D."/>
            <person name="Nagy L.G."/>
            <person name="Martin F.M."/>
        </authorList>
    </citation>
    <scope>NUCLEOTIDE SEQUENCE</scope>
    <source>
        <strain evidence="3">UP504</strain>
    </source>
</reference>
<sequence>MFWLCRSNRCHRVLNLVLDIKVQAKVSRWVAMSWLVMQAMAIIVIVTCMCLVLRHRWTGFQKTDSVICRMILYTISTGLVTSVLSCILLSMFPKYGLNPLGGFYSVTMLSNPRMRKTLRARLDTPSLFEMIGSSMKMRIPRKVGDRGDEERFRATRINIFK</sequence>
<dbReference type="AlphaFoldDB" id="A0A9P6DT24"/>
<evidence type="ECO:0000313" key="4">
    <source>
        <dbReference type="Proteomes" id="UP000886523"/>
    </source>
</evidence>
<dbReference type="Pfam" id="PF20152">
    <property type="entry name" value="DUF6534"/>
    <property type="match status" value="1"/>
</dbReference>
<keyword evidence="1" id="KW-1133">Transmembrane helix</keyword>
<name>A0A9P6DT24_9AGAM</name>
<dbReference type="InterPro" id="IPR045339">
    <property type="entry name" value="DUF6534"/>
</dbReference>
<keyword evidence="4" id="KW-1185">Reference proteome</keyword>
<gene>
    <name evidence="3" type="ORF">BS47DRAFT_103456</name>
</gene>
<feature type="transmembrane region" description="Helical" evidence="1">
    <location>
        <begin position="31"/>
        <end position="54"/>
    </location>
</feature>
<evidence type="ECO:0000256" key="1">
    <source>
        <dbReference type="SAM" id="Phobius"/>
    </source>
</evidence>
<organism evidence="3 4">
    <name type="scientific">Hydnum rufescens UP504</name>
    <dbReference type="NCBI Taxonomy" id="1448309"/>
    <lineage>
        <taxon>Eukaryota</taxon>
        <taxon>Fungi</taxon>
        <taxon>Dikarya</taxon>
        <taxon>Basidiomycota</taxon>
        <taxon>Agaricomycotina</taxon>
        <taxon>Agaricomycetes</taxon>
        <taxon>Cantharellales</taxon>
        <taxon>Hydnaceae</taxon>
        <taxon>Hydnum</taxon>
    </lineage>
</organism>
<dbReference type="Proteomes" id="UP000886523">
    <property type="component" value="Unassembled WGS sequence"/>
</dbReference>
<feature type="domain" description="DUF6534" evidence="2">
    <location>
        <begin position="43"/>
        <end position="113"/>
    </location>
</feature>
<keyword evidence="1" id="KW-0812">Transmembrane</keyword>
<keyword evidence="1" id="KW-0472">Membrane</keyword>
<protein>
    <recommendedName>
        <fullName evidence="2">DUF6534 domain-containing protein</fullName>
    </recommendedName>
</protein>
<feature type="transmembrane region" description="Helical" evidence="1">
    <location>
        <begin position="66"/>
        <end position="92"/>
    </location>
</feature>